<name>A0A6G5QNS5_CAMRE</name>
<comment type="similarity">
    <text evidence="1">Belongs to the 'phage' integrase family.</text>
</comment>
<keyword evidence="4" id="KW-0233">DNA recombination</keyword>
<evidence type="ECO:0000259" key="7">
    <source>
        <dbReference type="PROSITE" id="PS51900"/>
    </source>
</evidence>
<dbReference type="AlphaFoldDB" id="A0A6G5QNS5"/>
<dbReference type="GO" id="GO:0015074">
    <property type="term" value="P:DNA integration"/>
    <property type="evidence" value="ECO:0007669"/>
    <property type="project" value="UniProtKB-KW"/>
</dbReference>
<dbReference type="PANTHER" id="PTHR30349:SF41">
    <property type="entry name" value="INTEGRASE_RECOMBINASE PROTEIN MJ0367-RELATED"/>
    <property type="match status" value="1"/>
</dbReference>
<reference evidence="8 9" key="1">
    <citation type="submission" date="2016-07" db="EMBL/GenBank/DDBJ databases">
        <title>Comparative genomics of the Campylobacter concisus group.</title>
        <authorList>
            <person name="Miller W.G."/>
            <person name="Yee E."/>
            <person name="Chapman M.H."/>
            <person name="Huynh S."/>
            <person name="Bono J.L."/>
            <person name="On S.L.W."/>
            <person name="StLeger J."/>
            <person name="Foster G."/>
            <person name="Parker C.T."/>
        </authorList>
    </citation>
    <scope>NUCLEOTIDE SEQUENCE [LARGE SCALE GENOMIC DNA]</scope>
    <source>
        <strain evidence="8 9">ATCC 33238</strain>
    </source>
</reference>
<dbReference type="PROSITE" id="PS51900">
    <property type="entry name" value="CB"/>
    <property type="match status" value="1"/>
</dbReference>
<dbReference type="InterPro" id="IPR011010">
    <property type="entry name" value="DNA_brk_join_enz"/>
</dbReference>
<keyword evidence="3 5" id="KW-0238">DNA-binding</keyword>
<evidence type="ECO:0000256" key="2">
    <source>
        <dbReference type="ARBA" id="ARBA00022908"/>
    </source>
</evidence>
<dbReference type="EMBL" id="CP012543">
    <property type="protein sequence ID" value="QCD47279.1"/>
    <property type="molecule type" value="Genomic_DNA"/>
</dbReference>
<evidence type="ECO:0000313" key="9">
    <source>
        <dbReference type="Proteomes" id="UP000502377"/>
    </source>
</evidence>
<dbReference type="InterPro" id="IPR044068">
    <property type="entry name" value="CB"/>
</dbReference>
<evidence type="ECO:0000313" key="8">
    <source>
        <dbReference type="EMBL" id="QCD47279.1"/>
    </source>
</evidence>
<dbReference type="RefSeq" id="WP_002945829.1">
    <property type="nucleotide sequence ID" value="NZ_CP012543.1"/>
</dbReference>
<dbReference type="KEGG" id="crx:CRECT_1644"/>
<dbReference type="Proteomes" id="UP000502377">
    <property type="component" value="Chromosome"/>
</dbReference>
<evidence type="ECO:0000256" key="3">
    <source>
        <dbReference type="ARBA" id="ARBA00023125"/>
    </source>
</evidence>
<sequence length="435" mass="50482">MLSKLITKISNRPNFYYFDTAMKDGRKTTVRYCLFTDDESEARTLASKIKTKANSMLMQRIARKPISLALLIRNQKRSKENIDSFIKANKLFLDIGEYKSLFQSAVAEFYNVTLYQEQSTPALETPSIIQKDTQKPKRHLSFEKIAKRYIQTECEKLKSSDKTKGYYVKTGKILDEFFKNKDMSELDYNSAENFQSHLLKTQKLHKKTVNNYISYSKRLFEYAIRINEVASNPFKTLTSFKITAEEKSPKDNFTMGELGLVFDTDRLDLRNYMMFALYTGLRLNEIWQLDGTSIDEREGVKFINVKTAKQKGGAVKYRQIPIHQDIDYLSDMKWLEEIKVDRGNCDYFSKRLNKHIHTIIPEANVSFHRLRGNFAKAVKDYCLENGIADITSILLGHSTDLATDTYAKGISLKVKQKVMKGLDIFKFLKEQKTPK</sequence>
<evidence type="ECO:0000259" key="6">
    <source>
        <dbReference type="PROSITE" id="PS51898"/>
    </source>
</evidence>
<gene>
    <name evidence="8" type="ORF">CRECT_1644</name>
</gene>
<evidence type="ECO:0000256" key="5">
    <source>
        <dbReference type="PROSITE-ProRule" id="PRU01248"/>
    </source>
</evidence>
<dbReference type="Gene3D" id="1.10.150.130">
    <property type="match status" value="1"/>
</dbReference>
<dbReference type="SUPFAM" id="SSF56349">
    <property type="entry name" value="DNA breaking-rejoining enzymes"/>
    <property type="match status" value="1"/>
</dbReference>
<dbReference type="InterPro" id="IPR013762">
    <property type="entry name" value="Integrase-like_cat_sf"/>
</dbReference>
<dbReference type="PROSITE" id="PS51898">
    <property type="entry name" value="TYR_RECOMBINASE"/>
    <property type="match status" value="1"/>
</dbReference>
<dbReference type="InterPro" id="IPR002104">
    <property type="entry name" value="Integrase_catalytic"/>
</dbReference>
<dbReference type="PANTHER" id="PTHR30349">
    <property type="entry name" value="PHAGE INTEGRASE-RELATED"/>
    <property type="match status" value="1"/>
</dbReference>
<dbReference type="InterPro" id="IPR025269">
    <property type="entry name" value="SAM-like_dom"/>
</dbReference>
<dbReference type="InterPro" id="IPR010998">
    <property type="entry name" value="Integrase_recombinase_N"/>
</dbReference>
<protein>
    <submittedName>
        <fullName evidence="8">Phage integrase family protein</fullName>
    </submittedName>
</protein>
<accession>A0A6G5QNS5</accession>
<evidence type="ECO:0000256" key="1">
    <source>
        <dbReference type="ARBA" id="ARBA00008857"/>
    </source>
</evidence>
<proteinExistence type="inferred from homology"/>
<keyword evidence="2" id="KW-0229">DNA integration</keyword>
<dbReference type="GO" id="GO:0006310">
    <property type="term" value="P:DNA recombination"/>
    <property type="evidence" value="ECO:0007669"/>
    <property type="project" value="UniProtKB-KW"/>
</dbReference>
<dbReference type="Gene3D" id="1.10.443.10">
    <property type="entry name" value="Intergrase catalytic core"/>
    <property type="match status" value="1"/>
</dbReference>
<dbReference type="Pfam" id="PF13102">
    <property type="entry name" value="Phage_int_SAM_5"/>
    <property type="match status" value="1"/>
</dbReference>
<feature type="domain" description="Tyr recombinase" evidence="6">
    <location>
        <begin position="248"/>
        <end position="420"/>
    </location>
</feature>
<dbReference type="GO" id="GO:0003677">
    <property type="term" value="F:DNA binding"/>
    <property type="evidence" value="ECO:0007669"/>
    <property type="project" value="UniProtKB-UniRule"/>
</dbReference>
<organism evidence="8 9">
    <name type="scientific">Campylobacter rectus</name>
    <name type="common">Wolinella recta</name>
    <dbReference type="NCBI Taxonomy" id="203"/>
    <lineage>
        <taxon>Bacteria</taxon>
        <taxon>Pseudomonadati</taxon>
        <taxon>Campylobacterota</taxon>
        <taxon>Epsilonproteobacteria</taxon>
        <taxon>Campylobacterales</taxon>
        <taxon>Campylobacteraceae</taxon>
        <taxon>Campylobacter</taxon>
    </lineage>
</organism>
<dbReference type="InterPro" id="IPR050090">
    <property type="entry name" value="Tyrosine_recombinase_XerCD"/>
</dbReference>
<feature type="domain" description="Core-binding (CB)" evidence="7">
    <location>
        <begin position="144"/>
        <end position="224"/>
    </location>
</feature>
<evidence type="ECO:0000256" key="4">
    <source>
        <dbReference type="ARBA" id="ARBA00023172"/>
    </source>
</evidence>